<proteinExistence type="predicted"/>
<protein>
    <submittedName>
        <fullName evidence="1">Uncharacterized protein</fullName>
    </submittedName>
</protein>
<sequence>MALKVKSKMASPGTISLTAGSSPSLLITIGTPLPLRLPSPLLYLHLFSYLHLHL</sequence>
<name>A0A6A6HX55_9PLEO</name>
<dbReference type="RefSeq" id="XP_033676954.1">
    <property type="nucleotide sequence ID" value="XM_033820157.1"/>
</dbReference>
<keyword evidence="2" id="KW-1185">Reference proteome</keyword>
<evidence type="ECO:0000313" key="2">
    <source>
        <dbReference type="Proteomes" id="UP000800094"/>
    </source>
</evidence>
<evidence type="ECO:0000313" key="1">
    <source>
        <dbReference type="EMBL" id="KAF2241950.1"/>
    </source>
</evidence>
<dbReference type="AlphaFoldDB" id="A0A6A6HX55"/>
<dbReference type="Proteomes" id="UP000800094">
    <property type="component" value="Unassembled WGS sequence"/>
</dbReference>
<accession>A0A6A6HX55</accession>
<reference evidence="1" key="1">
    <citation type="journal article" date="2020" name="Stud. Mycol.">
        <title>101 Dothideomycetes genomes: a test case for predicting lifestyles and emergence of pathogens.</title>
        <authorList>
            <person name="Haridas S."/>
            <person name="Albert R."/>
            <person name="Binder M."/>
            <person name="Bloem J."/>
            <person name="Labutti K."/>
            <person name="Salamov A."/>
            <person name="Andreopoulos B."/>
            <person name="Baker S."/>
            <person name="Barry K."/>
            <person name="Bills G."/>
            <person name="Bluhm B."/>
            <person name="Cannon C."/>
            <person name="Castanera R."/>
            <person name="Culley D."/>
            <person name="Daum C."/>
            <person name="Ezra D."/>
            <person name="Gonzalez J."/>
            <person name="Henrissat B."/>
            <person name="Kuo A."/>
            <person name="Liang C."/>
            <person name="Lipzen A."/>
            <person name="Lutzoni F."/>
            <person name="Magnuson J."/>
            <person name="Mondo S."/>
            <person name="Nolan M."/>
            <person name="Ohm R."/>
            <person name="Pangilinan J."/>
            <person name="Park H.-J."/>
            <person name="Ramirez L."/>
            <person name="Alfaro M."/>
            <person name="Sun H."/>
            <person name="Tritt A."/>
            <person name="Yoshinaga Y."/>
            <person name="Zwiers L.-H."/>
            <person name="Turgeon B."/>
            <person name="Goodwin S."/>
            <person name="Spatafora J."/>
            <person name="Crous P."/>
            <person name="Grigoriev I."/>
        </authorList>
    </citation>
    <scope>NUCLEOTIDE SEQUENCE</scope>
    <source>
        <strain evidence="1">CBS 122368</strain>
    </source>
</reference>
<dbReference type="GeneID" id="54573487"/>
<organism evidence="1 2">
    <name type="scientific">Trematosphaeria pertusa</name>
    <dbReference type="NCBI Taxonomy" id="390896"/>
    <lineage>
        <taxon>Eukaryota</taxon>
        <taxon>Fungi</taxon>
        <taxon>Dikarya</taxon>
        <taxon>Ascomycota</taxon>
        <taxon>Pezizomycotina</taxon>
        <taxon>Dothideomycetes</taxon>
        <taxon>Pleosporomycetidae</taxon>
        <taxon>Pleosporales</taxon>
        <taxon>Massarineae</taxon>
        <taxon>Trematosphaeriaceae</taxon>
        <taxon>Trematosphaeria</taxon>
    </lineage>
</organism>
<dbReference type="EMBL" id="ML987209">
    <property type="protein sequence ID" value="KAF2241950.1"/>
    <property type="molecule type" value="Genomic_DNA"/>
</dbReference>
<gene>
    <name evidence="1" type="ORF">BU26DRAFT_162115</name>
</gene>